<dbReference type="Pfam" id="PF10764">
    <property type="entry name" value="Gin"/>
    <property type="match status" value="1"/>
</dbReference>
<protein>
    <submittedName>
        <fullName evidence="1">Sigma factor G inhibitor Gin</fullName>
    </submittedName>
</protein>
<sequence length="63" mass="7505">MGEGRRKERCGVCELEKENGIHLYNMYICGSCEEEIIDTDPSEQKYQYFLKKMRIMNQTTLYS</sequence>
<proteinExistence type="predicted"/>
<evidence type="ECO:0000313" key="1">
    <source>
        <dbReference type="EMBL" id="MFC0525677.1"/>
    </source>
</evidence>
<dbReference type="EMBL" id="JBHLTP010000020">
    <property type="protein sequence ID" value="MFC0525677.1"/>
    <property type="molecule type" value="Genomic_DNA"/>
</dbReference>
<dbReference type="InterPro" id="IPR019700">
    <property type="entry name" value="Sigma-G_inhibitor_Gin"/>
</dbReference>
<evidence type="ECO:0000313" key="2">
    <source>
        <dbReference type="Proteomes" id="UP001589836"/>
    </source>
</evidence>
<comment type="caution">
    <text evidence="1">The sequence shown here is derived from an EMBL/GenBank/DDBJ whole genome shotgun (WGS) entry which is preliminary data.</text>
</comment>
<name>A0ABV6LTQ0_9BACI</name>
<keyword evidence="2" id="KW-1185">Reference proteome</keyword>
<gene>
    <name evidence="1" type="ORF">ACFFGV_19035</name>
</gene>
<dbReference type="RefSeq" id="WP_377351258.1">
    <property type="nucleotide sequence ID" value="NZ_JBHLTP010000020.1"/>
</dbReference>
<reference evidence="1 2" key="1">
    <citation type="submission" date="2024-09" db="EMBL/GenBank/DDBJ databases">
        <authorList>
            <person name="Sun Q."/>
            <person name="Mori K."/>
        </authorList>
    </citation>
    <scope>NUCLEOTIDE SEQUENCE [LARGE SCALE GENOMIC DNA]</scope>
    <source>
        <strain evidence="1 2">NCAIM B.02529</strain>
    </source>
</reference>
<organism evidence="1 2">
    <name type="scientific">Pontibacillus salicampi</name>
    <dbReference type="NCBI Taxonomy" id="1449801"/>
    <lineage>
        <taxon>Bacteria</taxon>
        <taxon>Bacillati</taxon>
        <taxon>Bacillota</taxon>
        <taxon>Bacilli</taxon>
        <taxon>Bacillales</taxon>
        <taxon>Bacillaceae</taxon>
        <taxon>Pontibacillus</taxon>
    </lineage>
</organism>
<dbReference type="Proteomes" id="UP001589836">
    <property type="component" value="Unassembled WGS sequence"/>
</dbReference>
<accession>A0ABV6LTQ0</accession>